<dbReference type="InterPro" id="IPR004565">
    <property type="entry name" value="OM_lipoprot_LolB"/>
</dbReference>
<evidence type="ECO:0000256" key="10">
    <source>
        <dbReference type="ARBA" id="ARBA00023186"/>
    </source>
</evidence>
<evidence type="ECO:0000256" key="7">
    <source>
        <dbReference type="ARBA" id="ARBA00022927"/>
    </source>
</evidence>
<evidence type="ECO:0000256" key="3">
    <source>
        <dbReference type="ARBA" id="ARBA00011245"/>
    </source>
</evidence>
<keyword evidence="12 13" id="KW-0449">Lipoprotein</keyword>
<evidence type="ECO:0000256" key="5">
    <source>
        <dbReference type="ARBA" id="ARBA00022448"/>
    </source>
</evidence>
<evidence type="ECO:0000256" key="9">
    <source>
        <dbReference type="ARBA" id="ARBA00023139"/>
    </source>
</evidence>
<dbReference type="SUPFAM" id="SSF89392">
    <property type="entry name" value="Prokaryotic lipoproteins and lipoprotein localization factors"/>
    <property type="match status" value="1"/>
</dbReference>
<comment type="similarity">
    <text evidence="2">Belongs to the LolB family.</text>
</comment>
<proteinExistence type="inferred from homology"/>
<keyword evidence="11" id="KW-0998">Cell outer membrane</keyword>
<dbReference type="GO" id="GO:0009279">
    <property type="term" value="C:cell outer membrane"/>
    <property type="evidence" value="ECO:0007669"/>
    <property type="project" value="UniProtKB-SubCell"/>
</dbReference>
<dbReference type="AlphaFoldDB" id="A0A3A8GCN6"/>
<dbReference type="EMBL" id="RCHD01000015">
    <property type="protein sequence ID" value="RLL35588.1"/>
    <property type="molecule type" value="Genomic_DNA"/>
</dbReference>
<dbReference type="InterPro" id="IPR029046">
    <property type="entry name" value="LolA/LolB/LppX"/>
</dbReference>
<evidence type="ECO:0000256" key="1">
    <source>
        <dbReference type="ARBA" id="ARBA00004459"/>
    </source>
</evidence>
<evidence type="ECO:0000256" key="2">
    <source>
        <dbReference type="ARBA" id="ARBA00009696"/>
    </source>
</evidence>
<dbReference type="CDD" id="cd16326">
    <property type="entry name" value="LolB"/>
    <property type="match status" value="1"/>
</dbReference>
<evidence type="ECO:0000256" key="8">
    <source>
        <dbReference type="ARBA" id="ARBA00023136"/>
    </source>
</evidence>
<evidence type="ECO:0000313" key="14">
    <source>
        <dbReference type="EMBL" id="RLL35588.1"/>
    </source>
</evidence>
<keyword evidence="5" id="KW-0813">Transport</keyword>
<comment type="subcellular location">
    <subcellularLocation>
        <location evidence="1">Cell outer membrane</location>
        <topology evidence="1">Lipid-anchor</topology>
    </subcellularLocation>
</comment>
<keyword evidence="9" id="KW-0564">Palmitate</keyword>
<keyword evidence="7" id="KW-0653">Protein transport</keyword>
<evidence type="ECO:0000256" key="11">
    <source>
        <dbReference type="ARBA" id="ARBA00023237"/>
    </source>
</evidence>
<comment type="subunit">
    <text evidence="3">Monomer.</text>
</comment>
<dbReference type="EMBL" id="RAXZ01000015">
    <property type="protein sequence ID" value="RKG51561.1"/>
    <property type="molecule type" value="Genomic_DNA"/>
</dbReference>
<dbReference type="RefSeq" id="WP_120365880.1">
    <property type="nucleotide sequence ID" value="NZ_RAXY01000013.1"/>
</dbReference>
<protein>
    <recommendedName>
        <fullName evidence="4">Outer-membrane lipoprotein LolB</fullName>
    </recommendedName>
</protein>
<evidence type="ECO:0000256" key="12">
    <source>
        <dbReference type="ARBA" id="ARBA00023288"/>
    </source>
</evidence>
<evidence type="ECO:0000313" key="16">
    <source>
        <dbReference type="Proteomes" id="UP000281084"/>
    </source>
</evidence>
<dbReference type="Pfam" id="PF03550">
    <property type="entry name" value="LolB"/>
    <property type="match status" value="1"/>
</dbReference>
<dbReference type="GO" id="GO:0015031">
    <property type="term" value="P:protein transport"/>
    <property type="evidence" value="ECO:0007669"/>
    <property type="project" value="UniProtKB-KW"/>
</dbReference>
<evidence type="ECO:0000256" key="4">
    <source>
        <dbReference type="ARBA" id="ARBA00016202"/>
    </source>
</evidence>
<gene>
    <name evidence="13" type="primary">lolB</name>
    <name evidence="13" type="ORF">D7V64_11300</name>
    <name evidence="14" type="ORF">D9K80_07950</name>
</gene>
<keyword evidence="10" id="KW-0143">Chaperone</keyword>
<dbReference type="Proteomes" id="UP000267166">
    <property type="component" value="Unassembled WGS sequence"/>
</dbReference>
<accession>A0A3A8GCN6</accession>
<dbReference type="NCBIfam" id="TIGR00548">
    <property type="entry name" value="lolB"/>
    <property type="match status" value="1"/>
</dbReference>
<reference evidence="13 16" key="2">
    <citation type="submission" date="2018-09" db="EMBL/GenBank/DDBJ databases">
        <title>The draft genome of Acinetobacter spp. strains.</title>
        <authorList>
            <person name="Qin J."/>
            <person name="Feng Y."/>
            <person name="Zong Z."/>
        </authorList>
    </citation>
    <scope>NUCLEOTIDE SEQUENCE [LARGE SCALE GENOMIC DNA]</scope>
    <source>
        <strain evidence="13 16">WCHAc060002</strain>
    </source>
</reference>
<name>A0A3A8GCN6_9GAMM</name>
<sequence length="203" mass="22552">MRQLSKYTLPFFACSTLALTGCQQFSKPQLPPQAIQPTAPDETQTQNVAKDQFALQGKIGVRTPQQSGSAFFTWQQQQDKFDIELSGILGVGKTQITGHTGQVTLNSAKTGEIHADSPEELLERATGWHAPITHLIKWVQAKPATASAQLNKDEQQRITQIIEDDWNVDLSYAEQATLPNKLILKQALESGKENRITMVIQNR</sequence>
<dbReference type="Proteomes" id="UP000281084">
    <property type="component" value="Unassembled WGS sequence"/>
</dbReference>
<dbReference type="PROSITE" id="PS51257">
    <property type="entry name" value="PROKAR_LIPOPROTEIN"/>
    <property type="match status" value="1"/>
</dbReference>
<evidence type="ECO:0000313" key="15">
    <source>
        <dbReference type="Proteomes" id="UP000267166"/>
    </source>
</evidence>
<keyword evidence="8" id="KW-0472">Membrane</keyword>
<accession>A0A498D161</accession>
<dbReference type="Gene3D" id="2.50.20.10">
    <property type="entry name" value="Lipoprotein localisation LolA/LolB/LppX"/>
    <property type="match status" value="1"/>
</dbReference>
<organism evidence="13 16">
    <name type="scientific">Acinetobacter cumulans</name>
    <dbReference type="NCBI Taxonomy" id="2136182"/>
    <lineage>
        <taxon>Bacteria</taxon>
        <taxon>Pseudomonadati</taxon>
        <taxon>Pseudomonadota</taxon>
        <taxon>Gammaproteobacteria</taxon>
        <taxon>Moraxellales</taxon>
        <taxon>Moraxellaceae</taxon>
        <taxon>Acinetobacter</taxon>
    </lineage>
</organism>
<keyword evidence="6" id="KW-0732">Signal</keyword>
<evidence type="ECO:0000313" key="13">
    <source>
        <dbReference type="EMBL" id="RKG51561.1"/>
    </source>
</evidence>
<comment type="caution">
    <text evidence="13">The sequence shown here is derived from an EMBL/GenBank/DDBJ whole genome shotgun (WGS) entry which is preliminary data.</text>
</comment>
<evidence type="ECO:0000256" key="6">
    <source>
        <dbReference type="ARBA" id="ARBA00022729"/>
    </source>
</evidence>
<reference evidence="14 15" key="1">
    <citation type="submission" date="2018-09" db="EMBL/GenBank/DDBJ databases">
        <title>The draft genome of Acinetobacter sp. strains.</title>
        <authorList>
            <person name="Qin J."/>
            <person name="Feng Y."/>
            <person name="Zong Z."/>
        </authorList>
    </citation>
    <scope>NUCLEOTIDE SEQUENCE [LARGE SCALE GENOMIC DNA]</scope>
    <source>
        <strain evidence="14 15">WCHAc060003</strain>
    </source>
</reference>